<dbReference type="RefSeq" id="WP_136460078.1">
    <property type="nucleotide sequence ID" value="NZ_SRSF01000007.1"/>
</dbReference>
<dbReference type="Proteomes" id="UP000308528">
    <property type="component" value="Unassembled WGS sequence"/>
</dbReference>
<gene>
    <name evidence="2" type="ORF">E4021_14415</name>
</gene>
<feature type="signal peptide" evidence="1">
    <location>
        <begin position="1"/>
        <end position="23"/>
    </location>
</feature>
<dbReference type="Gene3D" id="1.25.40.10">
    <property type="entry name" value="Tetratricopeptide repeat domain"/>
    <property type="match status" value="1"/>
</dbReference>
<evidence type="ECO:0000256" key="1">
    <source>
        <dbReference type="SAM" id="SignalP"/>
    </source>
</evidence>
<dbReference type="InterPro" id="IPR011990">
    <property type="entry name" value="TPR-like_helical_dom_sf"/>
</dbReference>
<sequence length="465" mass="52563">MQTIIRTLALMLVFCGSVSVASAQCVTWVDSPQKEQAENAHVAYRNLVKNMTAEELAALPEAEFNDAFKNWQKAYDIAPAADGNRPFHYRDGRLFYKAMRQKATDDAKKQEYTDMIFKLYDQELECYPKYEAFLLGRKGSDMFYLSGYSEDAINVLEKAIETGGNETEYVVLAPLGKLLNYYFKEEVIDNARVRELYDKAVKVADYNIENNATYSTYYQAGKDNLESDILEFADEIFDCDYFKELLLPKVEENRDSLDILKYIVTKLKAQGCDSTDADVARVQGIYDALYATKAEEYEAERIRLNPAYGASVAYEEERYSDAVDLYEQAIAKTDDNDKKAQYAYQIAQIQLGKLGQYGSARQNANRAAQYNSGWGKPYILIGDLYARMSSGCGDAWEQRLAVLAAIDKYNYAKSIDSEVAGDANRRIANYRSSMPIRADAFQRGLEEGARLSVGCGIGETVTLRF</sequence>
<organism evidence="2 3">
    <name type="scientific">Neolewinella litorea</name>
    <dbReference type="NCBI Taxonomy" id="2562452"/>
    <lineage>
        <taxon>Bacteria</taxon>
        <taxon>Pseudomonadati</taxon>
        <taxon>Bacteroidota</taxon>
        <taxon>Saprospiria</taxon>
        <taxon>Saprospirales</taxon>
        <taxon>Lewinellaceae</taxon>
        <taxon>Neolewinella</taxon>
    </lineage>
</organism>
<proteinExistence type="predicted"/>
<evidence type="ECO:0000313" key="3">
    <source>
        <dbReference type="Proteomes" id="UP000308528"/>
    </source>
</evidence>
<dbReference type="AlphaFoldDB" id="A0A4V3XKM8"/>
<keyword evidence="1" id="KW-0732">Signal</keyword>
<reference evidence="2 3" key="1">
    <citation type="submission" date="2019-04" db="EMBL/GenBank/DDBJ databases">
        <title>Lewinella litorea sp. nov., isolated from a marine sand.</title>
        <authorList>
            <person name="Yoon J.-H."/>
        </authorList>
    </citation>
    <scope>NUCLEOTIDE SEQUENCE [LARGE SCALE GENOMIC DNA]</scope>
    <source>
        <strain evidence="2 3">HSMS-39</strain>
    </source>
</reference>
<protein>
    <recommendedName>
        <fullName evidence="4">Tetratricopeptide repeat protein</fullName>
    </recommendedName>
</protein>
<dbReference type="OrthoDB" id="1490653at2"/>
<evidence type="ECO:0000313" key="2">
    <source>
        <dbReference type="EMBL" id="THH37613.1"/>
    </source>
</evidence>
<name>A0A4V3XKM8_9BACT</name>
<keyword evidence="3" id="KW-1185">Reference proteome</keyword>
<accession>A0A4V3XKM8</accession>
<evidence type="ECO:0008006" key="4">
    <source>
        <dbReference type="Google" id="ProtNLM"/>
    </source>
</evidence>
<feature type="chain" id="PRO_5020489392" description="Tetratricopeptide repeat protein" evidence="1">
    <location>
        <begin position="24"/>
        <end position="465"/>
    </location>
</feature>
<dbReference type="SUPFAM" id="SSF48452">
    <property type="entry name" value="TPR-like"/>
    <property type="match status" value="1"/>
</dbReference>
<comment type="caution">
    <text evidence="2">The sequence shown here is derived from an EMBL/GenBank/DDBJ whole genome shotgun (WGS) entry which is preliminary data.</text>
</comment>
<dbReference type="EMBL" id="SRSF01000007">
    <property type="protein sequence ID" value="THH37613.1"/>
    <property type="molecule type" value="Genomic_DNA"/>
</dbReference>